<reference evidence="5" key="1">
    <citation type="submission" date="2025-08" db="UniProtKB">
        <authorList>
            <consortium name="RefSeq"/>
        </authorList>
    </citation>
    <scope>IDENTIFICATION</scope>
</reference>
<dbReference type="Pfam" id="PF14111">
    <property type="entry name" value="DUF4283"/>
    <property type="match status" value="1"/>
</dbReference>
<organism evidence="4 5">
    <name type="scientific">Prunus avium</name>
    <name type="common">Cherry</name>
    <name type="synonym">Cerasus avium</name>
    <dbReference type="NCBI Taxonomy" id="42229"/>
    <lineage>
        <taxon>Eukaryota</taxon>
        <taxon>Viridiplantae</taxon>
        <taxon>Streptophyta</taxon>
        <taxon>Embryophyta</taxon>
        <taxon>Tracheophyta</taxon>
        <taxon>Spermatophyta</taxon>
        <taxon>Magnoliopsida</taxon>
        <taxon>eudicotyledons</taxon>
        <taxon>Gunneridae</taxon>
        <taxon>Pentapetalae</taxon>
        <taxon>rosids</taxon>
        <taxon>fabids</taxon>
        <taxon>Rosales</taxon>
        <taxon>Rosaceae</taxon>
        <taxon>Amygdaloideae</taxon>
        <taxon>Amygdaleae</taxon>
        <taxon>Prunus</taxon>
    </lineage>
</organism>
<evidence type="ECO:0000313" key="4">
    <source>
        <dbReference type="Proteomes" id="UP000515124"/>
    </source>
</evidence>
<evidence type="ECO:0000259" key="2">
    <source>
        <dbReference type="Pfam" id="PF14111"/>
    </source>
</evidence>
<dbReference type="AlphaFoldDB" id="A0A6P5SNY0"/>
<dbReference type="KEGG" id="pavi:110760582"/>
<evidence type="ECO:0000256" key="1">
    <source>
        <dbReference type="SAM" id="MobiDB-lite"/>
    </source>
</evidence>
<dbReference type="Proteomes" id="UP000515124">
    <property type="component" value="Unplaced"/>
</dbReference>
<gene>
    <name evidence="5" type="primary">LOC110760582</name>
</gene>
<evidence type="ECO:0000259" key="3">
    <source>
        <dbReference type="Pfam" id="PF14392"/>
    </source>
</evidence>
<dbReference type="InterPro" id="IPR025558">
    <property type="entry name" value="DUF4283"/>
</dbReference>
<accession>A0A6P5SNY0</accession>
<dbReference type="PANTHER" id="PTHR31286:SF167">
    <property type="entry name" value="OS09G0268800 PROTEIN"/>
    <property type="match status" value="1"/>
</dbReference>
<name>A0A6P5SNY0_PRUAV</name>
<evidence type="ECO:0000313" key="5">
    <source>
        <dbReference type="RefSeq" id="XP_021818575.1"/>
    </source>
</evidence>
<keyword evidence="4" id="KW-1185">Reference proteome</keyword>
<feature type="domain" description="Zinc knuckle CX2CX4HX4C" evidence="3">
    <location>
        <begin position="183"/>
        <end position="227"/>
    </location>
</feature>
<sequence length="321" mass="36732">MDELRLMDELQKRFGSHLRLSDKERGGLRIEEGESIDVLKGSQFTLVAKVFTHKAVHRECFIEVFTRLWRGVDDVSIKEIGLRTFLIRFMNLRDKLRVLDMELWTYRDHLVLLVETRPGTDARMVDLTTAVFWVQIHGVPLLNMTTAVAKKIGFLLGHVMEVDQVEGEECIGRFLRVRIRLAVEQPLMRGSFVDFPDEGSKLVTFKYEFLPEYCLICGCMGHPSRSCVEKLVVMHDAPETIQERLLAFAGLDASEDLKGRLLRMTGRKSSKILASDPLLKKAGSSSCWRRHLPHQQPSDNGEGQRGNRDNWRSGQGGFSRF</sequence>
<feature type="region of interest" description="Disordered" evidence="1">
    <location>
        <begin position="289"/>
        <end position="321"/>
    </location>
</feature>
<dbReference type="InterPro" id="IPR025836">
    <property type="entry name" value="Zn_knuckle_CX2CX4HX4C"/>
</dbReference>
<feature type="domain" description="DUF4283" evidence="2">
    <location>
        <begin position="44"/>
        <end position="113"/>
    </location>
</feature>
<dbReference type="Pfam" id="PF14392">
    <property type="entry name" value="zf-CCHC_4"/>
    <property type="match status" value="1"/>
</dbReference>
<proteinExistence type="predicted"/>
<dbReference type="InterPro" id="IPR040256">
    <property type="entry name" value="At4g02000-like"/>
</dbReference>
<protein>
    <submittedName>
        <fullName evidence="5">Uncharacterized protein LOC110760582</fullName>
    </submittedName>
</protein>
<dbReference type="GeneID" id="110760582"/>
<dbReference type="RefSeq" id="XP_021818575.1">
    <property type="nucleotide sequence ID" value="XM_021962883.1"/>
</dbReference>
<dbReference type="PANTHER" id="PTHR31286">
    <property type="entry name" value="GLYCINE-RICH CELL WALL STRUCTURAL PROTEIN 1.8-LIKE"/>
    <property type="match status" value="1"/>
</dbReference>